<dbReference type="SMART" id="SM00255">
    <property type="entry name" value="TIR"/>
    <property type="match status" value="2"/>
</dbReference>
<dbReference type="InterPro" id="IPR035897">
    <property type="entry name" value="Toll_tir_struct_dom_sf"/>
</dbReference>
<dbReference type="PROSITE" id="PS50104">
    <property type="entry name" value="TIR"/>
    <property type="match status" value="2"/>
</dbReference>
<dbReference type="PANTHER" id="PTHR32009:SF39">
    <property type="entry name" value="TIR DOMAIN-CONTAINING PROTEIN"/>
    <property type="match status" value="1"/>
</dbReference>
<evidence type="ECO:0000256" key="4">
    <source>
        <dbReference type="ARBA" id="ARBA00047304"/>
    </source>
</evidence>
<dbReference type="EMBL" id="OIVN01002335">
    <property type="protein sequence ID" value="SPD02722.1"/>
    <property type="molecule type" value="Genomic_DNA"/>
</dbReference>
<keyword evidence="2" id="KW-0378">Hydrolase</keyword>
<evidence type="ECO:0000256" key="1">
    <source>
        <dbReference type="ARBA" id="ARBA00011982"/>
    </source>
</evidence>
<dbReference type="Pfam" id="PF01582">
    <property type="entry name" value="TIR"/>
    <property type="match status" value="2"/>
</dbReference>
<feature type="domain" description="TIR" evidence="5">
    <location>
        <begin position="5"/>
        <end position="161"/>
    </location>
</feature>
<dbReference type="AlphaFoldDB" id="A0A2N9GSS2"/>
<protein>
    <recommendedName>
        <fullName evidence="1">ADP-ribosyl cyclase/cyclic ADP-ribose hydrolase</fullName>
        <ecNumber evidence="1">3.2.2.6</ecNumber>
    </recommendedName>
</protein>
<comment type="catalytic activity">
    <reaction evidence="4">
        <text>NAD(+) + H2O = ADP-D-ribose + nicotinamide + H(+)</text>
        <dbReference type="Rhea" id="RHEA:16301"/>
        <dbReference type="ChEBI" id="CHEBI:15377"/>
        <dbReference type="ChEBI" id="CHEBI:15378"/>
        <dbReference type="ChEBI" id="CHEBI:17154"/>
        <dbReference type="ChEBI" id="CHEBI:57540"/>
        <dbReference type="ChEBI" id="CHEBI:57967"/>
        <dbReference type="EC" id="3.2.2.6"/>
    </reaction>
    <physiologicalReaction direction="left-to-right" evidence="4">
        <dbReference type="Rhea" id="RHEA:16302"/>
    </physiologicalReaction>
</comment>
<evidence type="ECO:0000256" key="3">
    <source>
        <dbReference type="ARBA" id="ARBA00023027"/>
    </source>
</evidence>
<evidence type="ECO:0000259" key="5">
    <source>
        <dbReference type="PROSITE" id="PS50104"/>
    </source>
</evidence>
<dbReference type="EC" id="3.2.2.6" evidence="1"/>
<accession>A0A2N9GSS2</accession>
<dbReference type="InterPro" id="IPR000157">
    <property type="entry name" value="TIR_dom"/>
</dbReference>
<name>A0A2N9GSS2_FAGSY</name>
<proteinExistence type="predicted"/>
<dbReference type="PANTHER" id="PTHR32009">
    <property type="entry name" value="TMV RESISTANCE PROTEIN N-LIKE"/>
    <property type="match status" value="1"/>
</dbReference>
<dbReference type="GO" id="GO:0061809">
    <property type="term" value="F:NAD+ nucleosidase activity, cyclic ADP-ribose generating"/>
    <property type="evidence" value="ECO:0007669"/>
    <property type="project" value="UniProtKB-EC"/>
</dbReference>
<gene>
    <name evidence="6" type="ORF">FSB_LOCUS30604</name>
</gene>
<dbReference type="SUPFAM" id="SSF52200">
    <property type="entry name" value="Toll/Interleukin receptor TIR domain"/>
    <property type="match status" value="2"/>
</dbReference>
<dbReference type="GO" id="GO:0007165">
    <property type="term" value="P:signal transduction"/>
    <property type="evidence" value="ECO:0007669"/>
    <property type="project" value="InterPro"/>
</dbReference>
<reference evidence="6" key="1">
    <citation type="submission" date="2018-02" db="EMBL/GenBank/DDBJ databases">
        <authorList>
            <person name="Cohen D.B."/>
            <person name="Kent A.D."/>
        </authorList>
    </citation>
    <scope>NUCLEOTIDE SEQUENCE</scope>
</reference>
<feature type="domain" description="TIR" evidence="5">
    <location>
        <begin position="208"/>
        <end position="352"/>
    </location>
</feature>
<keyword evidence="3" id="KW-0520">NAD</keyword>
<sequence length="352" mass="40016">MALLASHDVFVSFRGEDTRTNFTDHLFAALERKGIRAYRDDYDLERGETIWKELDKAIERSRVAVIVFSKNYACSKWCLKELVKIMECRTKLKQKVLPVFYLVSASEVRAPKSLPEGRGNELKTWRFALTDAANVAGLALKPDRSEANFIEEIVESISQKLKKAKKRACCAACACSKKCALVFSDLCVACAFDFMACFGLSWLCTPTWKHDVFVSFRGEDTRNNFTNYLYTALDREGIKTYRDDISLPKGEEIGPELVKAIETSKVAVIVLSKNYATSKWCLDELVKILKCKRRFNQKVLPIFYHVTPSDVRAHKGEFGNAFPNCKRKKVRRWEAALKEAANLAGSVFKRNG</sequence>
<organism evidence="6">
    <name type="scientific">Fagus sylvatica</name>
    <name type="common">Beechnut</name>
    <dbReference type="NCBI Taxonomy" id="28930"/>
    <lineage>
        <taxon>Eukaryota</taxon>
        <taxon>Viridiplantae</taxon>
        <taxon>Streptophyta</taxon>
        <taxon>Embryophyta</taxon>
        <taxon>Tracheophyta</taxon>
        <taxon>Spermatophyta</taxon>
        <taxon>Magnoliopsida</taxon>
        <taxon>eudicotyledons</taxon>
        <taxon>Gunneridae</taxon>
        <taxon>Pentapetalae</taxon>
        <taxon>rosids</taxon>
        <taxon>fabids</taxon>
        <taxon>Fagales</taxon>
        <taxon>Fagaceae</taxon>
        <taxon>Fagus</taxon>
    </lineage>
</organism>
<dbReference type="FunFam" id="3.40.50.10140:FF:000007">
    <property type="entry name" value="Disease resistance protein (TIR-NBS-LRR class)"/>
    <property type="match status" value="2"/>
</dbReference>
<evidence type="ECO:0000256" key="2">
    <source>
        <dbReference type="ARBA" id="ARBA00022801"/>
    </source>
</evidence>
<dbReference type="Gene3D" id="3.40.50.10140">
    <property type="entry name" value="Toll/interleukin-1 receptor homology (TIR) domain"/>
    <property type="match status" value="2"/>
</dbReference>
<evidence type="ECO:0000313" key="6">
    <source>
        <dbReference type="EMBL" id="SPD02722.1"/>
    </source>
</evidence>